<evidence type="ECO:0000256" key="3">
    <source>
        <dbReference type="ARBA" id="ARBA00021602"/>
    </source>
</evidence>
<dbReference type="GO" id="GO:0036064">
    <property type="term" value="C:ciliary basal body"/>
    <property type="evidence" value="ECO:0007669"/>
    <property type="project" value="TreeGrafter"/>
</dbReference>
<evidence type="ECO:0000256" key="6">
    <source>
        <dbReference type="ARBA" id="ARBA00023069"/>
    </source>
</evidence>
<evidence type="ECO:0000256" key="5">
    <source>
        <dbReference type="ARBA" id="ARBA00022794"/>
    </source>
</evidence>
<keyword evidence="5" id="KW-0970">Cilium biogenesis/degradation</keyword>
<reference evidence="11" key="3">
    <citation type="submission" date="2025-09" db="UniProtKB">
        <authorList>
            <consortium name="Ensembl"/>
        </authorList>
    </citation>
    <scope>IDENTIFICATION</scope>
</reference>
<dbReference type="GO" id="GO:0007288">
    <property type="term" value="P:sperm axoneme assembly"/>
    <property type="evidence" value="ECO:0007669"/>
    <property type="project" value="TreeGrafter"/>
</dbReference>
<dbReference type="Ensembl" id="ENSTRUT00000070807.1">
    <property type="protein sequence ID" value="ENSTRUP00000079977.1"/>
    <property type="gene ID" value="ENSTRUG00000026192.1"/>
</dbReference>
<dbReference type="InterPro" id="IPR021897">
    <property type="entry name" value="FAP206"/>
</dbReference>
<keyword evidence="4" id="KW-0963">Cytoplasm</keyword>
<sequence length="525" mass="59032">FNADQGLNEEDRQRLKEVRECFTVKSTQSCGHLNTHQNTVRTCQFLEQIRGAVELRMSPLRREITDSRLKTRDAFDALHSKIASYVLQRSKVGSPADVKNVNQAKAALQSVFPHTEVGAFMALLKKDKEQQLDELTRIVTGICLFNKASMDEQQQPLILASLHGTLACLVGKYTALLEELLPPEGQRGSCNVPVQLLKQALYNIRQYEDFLRILSSARQCAAHMGELQMEFSVQMNLLRDRVKAKRAVHTANVFVSLYTTDVGATRGATLIMLMFVLSQLRLLKDWEVKTGEERMGQSSEEPISVPEMTACEWLLSEREADIVDLPLQFNGFCGCTFVSRDGLLLPGNPQLGVLKHKGKFYVFSSKEAALNFASRPDDIIAEVEEKVKGSPELIHLLRLQQQLSYLEVCRESSAPISKCESGTQTVLHPVATNIVRAYEWNAWELRKKAIHTARLLTKATQSTQTHLSSLRRENATQTWPPKDAASQSRRDAESNVPRPQVYLMGLRGQRNAQAIKVDLSRAVDE</sequence>
<proteinExistence type="inferred from homology"/>
<evidence type="ECO:0000313" key="12">
    <source>
        <dbReference type="Proteomes" id="UP000005226"/>
    </source>
</evidence>
<evidence type="ECO:0000256" key="1">
    <source>
        <dbReference type="ARBA" id="ARBA00004430"/>
    </source>
</evidence>
<dbReference type="PANTHER" id="PTHR21442">
    <property type="entry name" value="CILIA- AND FLAGELLA-ASSOCIATED PROTEIN 206"/>
    <property type="match status" value="1"/>
</dbReference>
<feature type="region of interest" description="Disordered" evidence="10">
    <location>
        <begin position="461"/>
        <end position="496"/>
    </location>
</feature>
<evidence type="ECO:0000256" key="10">
    <source>
        <dbReference type="SAM" id="MobiDB-lite"/>
    </source>
</evidence>
<dbReference type="Proteomes" id="UP000005226">
    <property type="component" value="Chromosome 16"/>
</dbReference>
<dbReference type="AlphaFoldDB" id="A0A674P2S5"/>
<evidence type="ECO:0000256" key="7">
    <source>
        <dbReference type="ARBA" id="ARBA00023212"/>
    </source>
</evidence>
<keyword evidence="8" id="KW-0966">Cell projection</keyword>
<dbReference type="GO" id="GO:0005930">
    <property type="term" value="C:axoneme"/>
    <property type="evidence" value="ECO:0007669"/>
    <property type="project" value="UniProtKB-SubCell"/>
</dbReference>
<evidence type="ECO:0000256" key="4">
    <source>
        <dbReference type="ARBA" id="ARBA00022490"/>
    </source>
</evidence>
<dbReference type="PANTHER" id="PTHR21442:SF0">
    <property type="entry name" value="CILIA- AND FLAGELLA-ASSOCIATED PROTEIN 206"/>
    <property type="match status" value="1"/>
</dbReference>
<evidence type="ECO:0000256" key="9">
    <source>
        <dbReference type="ARBA" id="ARBA00045321"/>
    </source>
</evidence>
<reference evidence="11 12" key="1">
    <citation type="journal article" date="2011" name="Genome Biol. Evol.">
        <title>Integration of the genetic map and genome assembly of fugu facilitates insights into distinct features of genome evolution in teleosts and mammals.</title>
        <authorList>
            <person name="Kai W."/>
            <person name="Kikuchi K."/>
            <person name="Tohari S."/>
            <person name="Chew A.K."/>
            <person name="Tay A."/>
            <person name="Fujiwara A."/>
            <person name="Hosoya S."/>
            <person name="Suetake H."/>
            <person name="Naruse K."/>
            <person name="Brenner S."/>
            <person name="Suzuki Y."/>
            <person name="Venkatesh B."/>
        </authorList>
    </citation>
    <scope>NUCLEOTIDE SEQUENCE [LARGE SCALE GENOMIC DNA]</scope>
</reference>
<dbReference type="GeneTree" id="ENSGT00390000016036"/>
<evidence type="ECO:0000256" key="8">
    <source>
        <dbReference type="ARBA" id="ARBA00023273"/>
    </source>
</evidence>
<evidence type="ECO:0000256" key="2">
    <source>
        <dbReference type="ARBA" id="ARBA00010500"/>
    </source>
</evidence>
<keyword evidence="12" id="KW-1185">Reference proteome</keyword>
<dbReference type="Pfam" id="PF12018">
    <property type="entry name" value="FAP206"/>
    <property type="match status" value="1"/>
</dbReference>
<accession>A0A674P2S5</accession>
<dbReference type="FunCoup" id="A0A674P2S5">
    <property type="interactions" value="267"/>
</dbReference>
<dbReference type="OMA" id="QGEHERI"/>
<organism evidence="11 12">
    <name type="scientific">Takifugu rubripes</name>
    <name type="common">Japanese pufferfish</name>
    <name type="synonym">Fugu rubripes</name>
    <dbReference type="NCBI Taxonomy" id="31033"/>
    <lineage>
        <taxon>Eukaryota</taxon>
        <taxon>Metazoa</taxon>
        <taxon>Chordata</taxon>
        <taxon>Craniata</taxon>
        <taxon>Vertebrata</taxon>
        <taxon>Euteleostomi</taxon>
        <taxon>Actinopterygii</taxon>
        <taxon>Neopterygii</taxon>
        <taxon>Teleostei</taxon>
        <taxon>Neoteleostei</taxon>
        <taxon>Acanthomorphata</taxon>
        <taxon>Eupercaria</taxon>
        <taxon>Tetraodontiformes</taxon>
        <taxon>Tetradontoidea</taxon>
        <taxon>Tetraodontidae</taxon>
        <taxon>Takifugu</taxon>
    </lineage>
</organism>
<evidence type="ECO:0000313" key="11">
    <source>
        <dbReference type="Ensembl" id="ENSTRUP00000079977.1"/>
    </source>
</evidence>
<dbReference type="InParanoid" id="A0A674P2S5"/>
<protein>
    <recommendedName>
        <fullName evidence="3">Cilia- and flagella-associated protein 206</fullName>
    </recommendedName>
</protein>
<comment type="similarity">
    <text evidence="2">Belongs to the CFAP206 family.</text>
</comment>
<comment type="function">
    <text evidence="9">Essential for sperm motility and is involved in the regulation of the beating frequency of motile cilia on the epithelial cells of the respiratory tract. Required for the establishment of radial spokes in sperm flagella.</text>
</comment>
<comment type="subcellular location">
    <subcellularLocation>
        <location evidence="1">Cytoplasm</location>
        <location evidence="1">Cytoskeleton</location>
        <location evidence="1">Cilium axoneme</location>
    </subcellularLocation>
</comment>
<dbReference type="GO" id="GO:0003356">
    <property type="term" value="P:regulation of cilium beat frequency"/>
    <property type="evidence" value="ECO:0007669"/>
    <property type="project" value="TreeGrafter"/>
</dbReference>
<dbReference type="GO" id="GO:1901317">
    <property type="term" value="P:regulation of flagellated sperm motility"/>
    <property type="evidence" value="ECO:0007669"/>
    <property type="project" value="TreeGrafter"/>
</dbReference>
<name>A0A674P2S5_TAKRU</name>
<keyword evidence="7" id="KW-0206">Cytoskeleton</keyword>
<keyword evidence="6" id="KW-0969">Cilium</keyword>
<reference evidence="11" key="2">
    <citation type="submission" date="2025-08" db="UniProtKB">
        <authorList>
            <consortium name="Ensembl"/>
        </authorList>
    </citation>
    <scope>IDENTIFICATION</scope>
</reference>